<dbReference type="PANTHER" id="PTHR33112:SF16">
    <property type="entry name" value="HETEROKARYON INCOMPATIBILITY DOMAIN-CONTAINING PROTEIN"/>
    <property type="match status" value="1"/>
</dbReference>
<dbReference type="AlphaFoldDB" id="A0A6A5KGY3"/>
<evidence type="ECO:0000259" key="2">
    <source>
        <dbReference type="Pfam" id="PF06985"/>
    </source>
</evidence>
<sequence>NPASRSITTRPIEQEVGSKAALARASQWLQTCLHETIRGKRSHSSCFKPADGYMPTRLIEVVVNDDQYELKLRETKESPTEPYCALSYCWGGEQPIKTTRVTLEKHLNHLPWEHLPRTVQDAAIVCNGLEMKYLWIDAFCIIQDDDADKANEIFAMAHVYRNASVTIAASRAASVQDGFLGERSATLSINEVYEIAYRPKKSLILGSPLDTRGWTLQERLLSPRNLVFGSRQMRFVCQHNPRGITDGWRLWPEGNSVRQDTLENSAILRAELGSVEPVSSGPELVKVLDSWDRLIQAYTHRSLSYPQDRILAIAGIAQLYRRILGDKYFAGHWRSSLSRSLYWKAKDPSRPRPKARPGPSWSWISLGGPVEFPSLSSAE</sequence>
<dbReference type="EMBL" id="ML975293">
    <property type="protein sequence ID" value="KAF1835041.1"/>
    <property type="molecule type" value="Genomic_DNA"/>
</dbReference>
<keyword evidence="4" id="KW-1185">Reference proteome</keyword>
<dbReference type="PANTHER" id="PTHR33112">
    <property type="entry name" value="DOMAIN PROTEIN, PUTATIVE-RELATED"/>
    <property type="match status" value="1"/>
</dbReference>
<feature type="non-terminal residue" evidence="3">
    <location>
        <position position="379"/>
    </location>
</feature>
<evidence type="ECO:0000313" key="3">
    <source>
        <dbReference type="EMBL" id="KAF1835041.1"/>
    </source>
</evidence>
<evidence type="ECO:0000313" key="4">
    <source>
        <dbReference type="Proteomes" id="UP000800040"/>
    </source>
</evidence>
<feature type="domain" description="Heterokaryon incompatibility" evidence="2">
    <location>
        <begin position="83"/>
        <end position="218"/>
    </location>
</feature>
<dbReference type="InterPro" id="IPR010730">
    <property type="entry name" value="HET"/>
</dbReference>
<evidence type="ECO:0000256" key="1">
    <source>
        <dbReference type="SAM" id="MobiDB-lite"/>
    </source>
</evidence>
<proteinExistence type="predicted"/>
<feature type="non-terminal residue" evidence="3">
    <location>
        <position position="1"/>
    </location>
</feature>
<dbReference type="OrthoDB" id="3688936at2759"/>
<gene>
    <name evidence="3" type="ORF">BDW02DRAFT_484360</name>
</gene>
<reference evidence="3" key="1">
    <citation type="submission" date="2020-01" db="EMBL/GenBank/DDBJ databases">
        <authorList>
            <consortium name="DOE Joint Genome Institute"/>
            <person name="Haridas S."/>
            <person name="Albert R."/>
            <person name="Binder M."/>
            <person name="Bloem J."/>
            <person name="Labutti K."/>
            <person name="Salamov A."/>
            <person name="Andreopoulos B."/>
            <person name="Baker S.E."/>
            <person name="Barry K."/>
            <person name="Bills G."/>
            <person name="Bluhm B.H."/>
            <person name="Cannon C."/>
            <person name="Castanera R."/>
            <person name="Culley D.E."/>
            <person name="Daum C."/>
            <person name="Ezra D."/>
            <person name="Gonzalez J.B."/>
            <person name="Henrissat B."/>
            <person name="Kuo A."/>
            <person name="Liang C."/>
            <person name="Lipzen A."/>
            <person name="Lutzoni F."/>
            <person name="Magnuson J."/>
            <person name="Mondo S."/>
            <person name="Nolan M."/>
            <person name="Ohm R."/>
            <person name="Pangilinan J."/>
            <person name="Park H.-J."/>
            <person name="Ramirez L."/>
            <person name="Alfaro M."/>
            <person name="Sun H."/>
            <person name="Tritt A."/>
            <person name="Yoshinaga Y."/>
            <person name="Zwiers L.-H."/>
            <person name="Turgeon B.G."/>
            <person name="Goodwin S.B."/>
            <person name="Spatafora J.W."/>
            <person name="Crous P.W."/>
            <person name="Grigoriev I.V."/>
        </authorList>
    </citation>
    <scope>NUCLEOTIDE SEQUENCE</scope>
    <source>
        <strain evidence="3">P77</strain>
    </source>
</reference>
<accession>A0A6A5KGY3</accession>
<feature type="region of interest" description="Disordered" evidence="1">
    <location>
        <begin position="346"/>
        <end position="379"/>
    </location>
</feature>
<organism evidence="3 4">
    <name type="scientific">Decorospora gaudefroyi</name>
    <dbReference type="NCBI Taxonomy" id="184978"/>
    <lineage>
        <taxon>Eukaryota</taxon>
        <taxon>Fungi</taxon>
        <taxon>Dikarya</taxon>
        <taxon>Ascomycota</taxon>
        <taxon>Pezizomycotina</taxon>
        <taxon>Dothideomycetes</taxon>
        <taxon>Pleosporomycetidae</taxon>
        <taxon>Pleosporales</taxon>
        <taxon>Pleosporineae</taxon>
        <taxon>Pleosporaceae</taxon>
        <taxon>Decorospora</taxon>
    </lineage>
</organism>
<dbReference type="Proteomes" id="UP000800040">
    <property type="component" value="Unassembled WGS sequence"/>
</dbReference>
<name>A0A6A5KGY3_9PLEO</name>
<dbReference type="Pfam" id="PF06985">
    <property type="entry name" value="HET"/>
    <property type="match status" value="1"/>
</dbReference>
<protein>
    <submittedName>
        <fullName evidence="3">HET-domain-containing protein</fullName>
    </submittedName>
</protein>